<evidence type="ECO:0000313" key="5">
    <source>
        <dbReference type="Proteomes" id="UP000093173"/>
    </source>
</evidence>
<dbReference type="Proteomes" id="UP000093173">
    <property type="component" value="Unassembled WGS sequence"/>
</dbReference>
<feature type="chain" id="PRO_5009986902" description="Cell division coordinator CpoB" evidence="1">
    <location>
        <begin position="24"/>
        <end position="258"/>
    </location>
</feature>
<dbReference type="Pfam" id="PF13432">
    <property type="entry name" value="TPR_16"/>
    <property type="match status" value="1"/>
</dbReference>
<feature type="domain" description="YbgF trimerisation" evidence="3">
    <location>
        <begin position="49"/>
        <end position="119"/>
    </location>
</feature>
<evidence type="ECO:0000256" key="1">
    <source>
        <dbReference type="HAMAP-Rule" id="MF_02066"/>
    </source>
</evidence>
<accession>A0A1B9R069</accession>
<dbReference type="InterPro" id="IPR019734">
    <property type="entry name" value="TPR_rpt"/>
</dbReference>
<keyword evidence="1" id="KW-0574">Periplasm</keyword>
<dbReference type="InterPro" id="IPR034706">
    <property type="entry name" value="CpoB"/>
</dbReference>
<keyword evidence="1" id="KW-0131">Cell cycle</keyword>
<dbReference type="EMBL" id="MAJZ01000400">
    <property type="protein sequence ID" value="OCH77044.1"/>
    <property type="molecule type" value="Genomic_DNA"/>
</dbReference>
<name>A0A1B9R069_9VIBR</name>
<reference evidence="5" key="1">
    <citation type="submission" date="2016-06" db="EMBL/GenBank/DDBJ databases">
        <authorList>
            <person name="Hehemann J.-H."/>
            <person name="Arevalo P."/>
            <person name="Datta M.S."/>
            <person name="Polz M.F."/>
        </authorList>
    </citation>
    <scope>NUCLEOTIDE SEQUENCE [LARGE SCALE GENOMIC DNA]</scope>
    <source>
        <strain evidence="5">9CSC122</strain>
    </source>
</reference>
<protein>
    <recommendedName>
        <fullName evidence="1">Cell division coordinator CpoB</fullName>
    </recommendedName>
</protein>
<feature type="repeat" description="TPR" evidence="2">
    <location>
        <begin position="179"/>
        <end position="212"/>
    </location>
</feature>
<comment type="function">
    <text evidence="1">Mediates coordination of peptidoglycan synthesis and outer membrane constriction during cell division.</text>
</comment>
<comment type="caution">
    <text evidence="4">The sequence shown here is derived from an EMBL/GenBank/DDBJ whole genome shotgun (WGS) entry which is preliminary data.</text>
</comment>
<dbReference type="GO" id="GO:0030288">
    <property type="term" value="C:outer membrane-bounded periplasmic space"/>
    <property type="evidence" value="ECO:0007669"/>
    <property type="project" value="UniProtKB-UniRule"/>
</dbReference>
<dbReference type="AlphaFoldDB" id="A0A1B9R069"/>
<dbReference type="GO" id="GO:0043093">
    <property type="term" value="P:FtsZ-dependent cytokinesis"/>
    <property type="evidence" value="ECO:0007669"/>
    <property type="project" value="UniProtKB-UniRule"/>
</dbReference>
<comment type="subcellular location">
    <subcellularLocation>
        <location evidence="1">Periplasm</location>
    </subcellularLocation>
</comment>
<dbReference type="Gene3D" id="1.25.40.10">
    <property type="entry name" value="Tetratricopeptide repeat domain"/>
    <property type="match status" value="1"/>
</dbReference>
<comment type="similarity">
    <text evidence="1">Belongs to the CpoB family.</text>
</comment>
<dbReference type="HAMAP" id="MF_02066">
    <property type="entry name" value="CpoB"/>
    <property type="match status" value="1"/>
</dbReference>
<gene>
    <name evidence="1" type="primary">cpoB</name>
    <name evidence="4" type="ORF">A6E14_01300</name>
</gene>
<evidence type="ECO:0000256" key="2">
    <source>
        <dbReference type="PROSITE-ProRule" id="PRU00339"/>
    </source>
</evidence>
<organism evidence="4 5">
    <name type="scientific">Vibrio genomosp. F10</name>
    <dbReference type="NCBI Taxonomy" id="723171"/>
    <lineage>
        <taxon>Bacteria</taxon>
        <taxon>Pseudomonadati</taxon>
        <taxon>Pseudomonadota</taxon>
        <taxon>Gammaproteobacteria</taxon>
        <taxon>Vibrionales</taxon>
        <taxon>Vibrionaceae</taxon>
        <taxon>Vibrio</taxon>
    </lineage>
</organism>
<dbReference type="InterPro" id="IPR032519">
    <property type="entry name" value="YbgF_tri"/>
</dbReference>
<dbReference type="InterPro" id="IPR014162">
    <property type="entry name" value="CpoB_C"/>
</dbReference>
<evidence type="ECO:0000259" key="3">
    <source>
        <dbReference type="Pfam" id="PF16331"/>
    </source>
</evidence>
<dbReference type="Pfam" id="PF13174">
    <property type="entry name" value="TPR_6"/>
    <property type="match status" value="1"/>
</dbReference>
<feature type="signal peptide" evidence="1">
    <location>
        <begin position="1"/>
        <end position="23"/>
    </location>
</feature>
<dbReference type="InterPro" id="IPR011990">
    <property type="entry name" value="TPR-like_helical_dom_sf"/>
</dbReference>
<dbReference type="PROSITE" id="PS50005">
    <property type="entry name" value="TPR"/>
    <property type="match status" value="2"/>
</dbReference>
<evidence type="ECO:0000313" key="4">
    <source>
        <dbReference type="EMBL" id="OCH77044.1"/>
    </source>
</evidence>
<dbReference type="RefSeq" id="WP_017037325.1">
    <property type="nucleotide sequence ID" value="NZ_JBNGCH010000400.1"/>
</dbReference>
<dbReference type="GO" id="GO:0070206">
    <property type="term" value="P:protein trimerization"/>
    <property type="evidence" value="ECO:0007669"/>
    <property type="project" value="InterPro"/>
</dbReference>
<dbReference type="SUPFAM" id="SSF48452">
    <property type="entry name" value="TPR-like"/>
    <property type="match status" value="1"/>
</dbReference>
<keyword evidence="1" id="KW-0132">Cell division</keyword>
<feature type="repeat" description="TPR" evidence="2">
    <location>
        <begin position="215"/>
        <end position="248"/>
    </location>
</feature>
<sequence length="258" mass="28900" precursor="true">MFSNSKRVLTLMLLASAANTSYAAPAPVSDLSNTAPATTSSARTVNSSETDIQRLERLLDNRNRVQLTMQQQIDDMSMEISDLRGQLEKNSYDMQQMLQRQRELFIELDKVRTEIKTVEAPVVDSSDTQQPVGTFSSNVDEQTAYQNAVDLVLKERDYAGAIVALKQFQVDFPDSSFSSNAHYWLGQLYFAKKQDKEAVKSFAAVVSYQDSNKRADALVKLGDIAKRNNNQAAAQKYYQQVVDEYPNSSSAKLAQQNL</sequence>
<proteinExistence type="inferred from homology"/>
<keyword evidence="2" id="KW-0802">TPR repeat</keyword>
<dbReference type="NCBIfam" id="TIGR02795">
    <property type="entry name" value="tol_pal_ybgF"/>
    <property type="match status" value="1"/>
</dbReference>
<dbReference type="SMART" id="SM00028">
    <property type="entry name" value="TPR"/>
    <property type="match status" value="2"/>
</dbReference>
<dbReference type="Pfam" id="PF16331">
    <property type="entry name" value="TolA_bind_tri"/>
    <property type="match status" value="1"/>
</dbReference>
<dbReference type="Gene3D" id="1.20.5.110">
    <property type="match status" value="1"/>
</dbReference>
<keyword evidence="5" id="KW-1185">Reference proteome</keyword>
<keyword evidence="1" id="KW-0732">Signal</keyword>